<dbReference type="Proteomes" id="UP000315010">
    <property type="component" value="Unassembled WGS sequence"/>
</dbReference>
<accession>A0A5C5YXD5</accession>
<gene>
    <name evidence="2" type="ORF">CA13_11010</name>
</gene>
<feature type="region of interest" description="Disordered" evidence="1">
    <location>
        <begin position="200"/>
        <end position="224"/>
    </location>
</feature>
<evidence type="ECO:0000313" key="2">
    <source>
        <dbReference type="EMBL" id="TWT79695.1"/>
    </source>
</evidence>
<organism evidence="2 3">
    <name type="scientific">Novipirellula herctigrandis</name>
    <dbReference type="NCBI Taxonomy" id="2527986"/>
    <lineage>
        <taxon>Bacteria</taxon>
        <taxon>Pseudomonadati</taxon>
        <taxon>Planctomycetota</taxon>
        <taxon>Planctomycetia</taxon>
        <taxon>Pirellulales</taxon>
        <taxon>Pirellulaceae</taxon>
        <taxon>Novipirellula</taxon>
    </lineage>
</organism>
<sequence length="224" mass="24974">MASLYACLSSVLAAFTRMDNQLFVPRDVHRSAASGLPSPRRLQSTKQSNHHSDNVMRTLFVGVVFSLSVFVNAWADQPQESKRQDPQLDGVWLLKSIEKSGEKVEGDGLPERMRGTTRTIAGAEMVLSRGGGTRQLNLSIVVDTSRKPKHLDITAERNGKSRVLKCVYEIKDGMLRIAENATERPDSFKTDTSTRTMVTTYTRKSKPAHQQTREAEPSDQPTSR</sequence>
<reference evidence="2 3" key="1">
    <citation type="submission" date="2019-02" db="EMBL/GenBank/DDBJ databases">
        <title>Deep-cultivation of Planctomycetes and their phenomic and genomic characterization uncovers novel biology.</title>
        <authorList>
            <person name="Wiegand S."/>
            <person name="Jogler M."/>
            <person name="Boedeker C."/>
            <person name="Pinto D."/>
            <person name="Vollmers J."/>
            <person name="Rivas-Marin E."/>
            <person name="Kohn T."/>
            <person name="Peeters S.H."/>
            <person name="Heuer A."/>
            <person name="Rast P."/>
            <person name="Oberbeckmann S."/>
            <person name="Bunk B."/>
            <person name="Jeske O."/>
            <person name="Meyerdierks A."/>
            <person name="Storesund J.E."/>
            <person name="Kallscheuer N."/>
            <person name="Luecker S."/>
            <person name="Lage O.M."/>
            <person name="Pohl T."/>
            <person name="Merkel B.J."/>
            <person name="Hornburger P."/>
            <person name="Mueller R.-W."/>
            <person name="Bruemmer F."/>
            <person name="Labrenz M."/>
            <person name="Spormann A.M."/>
            <person name="Op Den Camp H."/>
            <person name="Overmann J."/>
            <person name="Amann R."/>
            <person name="Jetten M.S.M."/>
            <person name="Mascher T."/>
            <person name="Medema M.H."/>
            <person name="Devos D.P."/>
            <person name="Kaster A.-K."/>
            <person name="Ovreas L."/>
            <person name="Rohde M."/>
            <person name="Galperin M.Y."/>
            <person name="Jogler C."/>
        </authorList>
    </citation>
    <scope>NUCLEOTIDE SEQUENCE [LARGE SCALE GENOMIC DNA]</scope>
    <source>
        <strain evidence="2 3">CA13</strain>
    </source>
</reference>
<keyword evidence="3" id="KW-1185">Reference proteome</keyword>
<protein>
    <recommendedName>
        <fullName evidence="4">TIGR03067 domain-containing protein</fullName>
    </recommendedName>
</protein>
<evidence type="ECO:0000256" key="1">
    <source>
        <dbReference type="SAM" id="MobiDB-lite"/>
    </source>
</evidence>
<comment type="caution">
    <text evidence="2">The sequence shown here is derived from an EMBL/GenBank/DDBJ whole genome shotgun (WGS) entry which is preliminary data.</text>
</comment>
<evidence type="ECO:0000313" key="3">
    <source>
        <dbReference type="Proteomes" id="UP000315010"/>
    </source>
</evidence>
<dbReference type="EMBL" id="SJPJ01000001">
    <property type="protein sequence ID" value="TWT79695.1"/>
    <property type="molecule type" value="Genomic_DNA"/>
</dbReference>
<feature type="region of interest" description="Disordered" evidence="1">
    <location>
        <begin position="31"/>
        <end position="50"/>
    </location>
</feature>
<proteinExistence type="predicted"/>
<dbReference type="NCBIfam" id="TIGR03067">
    <property type="entry name" value="Planc_TIGR03067"/>
    <property type="match status" value="1"/>
</dbReference>
<dbReference type="AlphaFoldDB" id="A0A5C5YXD5"/>
<name>A0A5C5YXD5_9BACT</name>
<dbReference type="InterPro" id="IPR017504">
    <property type="entry name" value="CHP03067_Planctomycetes"/>
</dbReference>
<dbReference type="OrthoDB" id="283059at2"/>
<evidence type="ECO:0008006" key="4">
    <source>
        <dbReference type="Google" id="ProtNLM"/>
    </source>
</evidence>